<dbReference type="Proteomes" id="UP000001940">
    <property type="component" value="Chromosome I"/>
</dbReference>
<dbReference type="GeneID" id="25502990"/>
<evidence type="ECO:0000313" key="3">
    <source>
        <dbReference type="WormBase" id="T23B3.8"/>
    </source>
</evidence>
<dbReference type="RefSeq" id="NP_001300436.1">
    <property type="nucleotide sequence ID" value="NM_001313507.1"/>
</dbReference>
<evidence type="ECO:0000313" key="1">
    <source>
        <dbReference type="EMBL" id="CTQ86375.1"/>
    </source>
</evidence>
<dbReference type="CTD" id="25502990"/>
<dbReference type="AGR" id="WB:WBGene00255605"/>
<gene>
    <name evidence="1" type="ORF">CELE_T23B3.8</name>
    <name evidence="1 3" type="ORF">T23B3.8</name>
</gene>
<dbReference type="PaxDb" id="6239-T23B3.3"/>
<dbReference type="eggNOG" id="ENOG502QS2U">
    <property type="taxonomic scope" value="Eukaryota"/>
</dbReference>
<sequence length="88" mass="10355">MAQSVEPKSSLLKNLLIEPKTTISKSKQKQTIPSILFQPQYHYTYYPPAPWHILLHSSLGKRSHFKSKEYIPQSDIFWMRHQTGDHSF</sequence>
<dbReference type="KEGG" id="cel:CELE_T23B3.8"/>
<accession>A0A0K3AU99</accession>
<reference evidence="1 2" key="1">
    <citation type="journal article" date="1998" name="Science">
        <title>Genome sequence of the nematode C. elegans: a platform for investigating biology.</title>
        <authorList>
            <consortium name="The C. elegans sequencing consortium"/>
            <person name="Sulson J.E."/>
            <person name="Waterston R."/>
        </authorList>
    </citation>
    <scope>NUCLEOTIDE SEQUENCE [LARGE SCALE GENOMIC DNA]</scope>
    <source>
        <strain evidence="1 2">Bristol N2</strain>
    </source>
</reference>
<dbReference type="WormBase" id="T23B3.8">
    <property type="protein sequence ID" value="CE50452"/>
    <property type="gene ID" value="WBGene00255605"/>
</dbReference>
<dbReference type="EMBL" id="BX284601">
    <property type="protein sequence ID" value="CTQ86375.1"/>
    <property type="molecule type" value="Genomic_DNA"/>
</dbReference>
<name>A0A0K3AU99_CAEEL</name>
<dbReference type="InParanoid" id="A0A0K3AU99"/>
<protein>
    <submittedName>
        <fullName evidence="1">Ovule protein</fullName>
    </submittedName>
</protein>
<proteinExistence type="predicted"/>
<dbReference type="Bgee" id="WBGene00255605">
    <property type="expression patterns" value="Expressed in pharyngeal muscle cell (C elegans) and 2 other cell types or tissues"/>
</dbReference>
<evidence type="ECO:0000313" key="2">
    <source>
        <dbReference type="Proteomes" id="UP000001940"/>
    </source>
</evidence>
<organism evidence="1 2">
    <name type="scientific">Caenorhabditis elegans</name>
    <dbReference type="NCBI Taxonomy" id="6239"/>
    <lineage>
        <taxon>Eukaryota</taxon>
        <taxon>Metazoa</taxon>
        <taxon>Ecdysozoa</taxon>
        <taxon>Nematoda</taxon>
        <taxon>Chromadorea</taxon>
        <taxon>Rhabditida</taxon>
        <taxon>Rhabditina</taxon>
        <taxon>Rhabditomorpha</taxon>
        <taxon>Rhabditoidea</taxon>
        <taxon>Rhabditidae</taxon>
        <taxon>Peloderinae</taxon>
        <taxon>Caenorhabditis</taxon>
    </lineage>
</organism>
<dbReference type="AlphaFoldDB" id="A0A0K3AU99"/>
<keyword evidence="2" id="KW-1185">Reference proteome</keyword>